<sequence length="252" mass="29126">MNIELLKEVKTPEETASIVYEILKAKGIEVVLTGGSCMEIYTHSNYSSYDLDFIANPSIKTEQVKNAMIEAGFEKTKDRYFKHPDNDYYVEFPTGPVSLGNEEPKEHSELKTHVGTLKLLTPTNCVKDRLCAYLYHNGEECFSQAIAVAHKNEIDKENLSKWAFKECLEMQETVNELLRNLEYLDKTVTNELIKSYLKSKEEKHKVDISIESDFLLLTDDLIDDYVIHELLGVELGEDAIYYEKMEQLYKER</sequence>
<keyword evidence="2" id="KW-1185">Reference proteome</keyword>
<reference evidence="1 2" key="1">
    <citation type="submission" date="2020-05" db="EMBL/GenBank/DDBJ databases">
        <title>Complete genome sequencing of Campylobacter and Arcobacter type strains.</title>
        <authorList>
            <person name="Miller W.G."/>
            <person name="Yee E."/>
        </authorList>
    </citation>
    <scope>NUCLEOTIDE SEQUENCE [LARGE SCALE GENOMIC DNA]</scope>
    <source>
        <strain evidence="1 2">LMG 26156</strain>
    </source>
</reference>
<name>A0AAE7E384_9BACT</name>
<evidence type="ECO:0008006" key="3">
    <source>
        <dbReference type="Google" id="ProtNLM"/>
    </source>
</evidence>
<evidence type="ECO:0000313" key="1">
    <source>
        <dbReference type="EMBL" id="QKF66550.1"/>
    </source>
</evidence>
<dbReference type="RefSeq" id="WP_128358982.1">
    <property type="nucleotide sequence ID" value="NZ_CP053840.1"/>
</dbReference>
<protein>
    <recommendedName>
        <fullName evidence="3">Nucleotidyltransferase</fullName>
    </recommendedName>
</protein>
<dbReference type="Proteomes" id="UP000503482">
    <property type="component" value="Chromosome"/>
</dbReference>
<accession>A0AAE7E384</accession>
<evidence type="ECO:0000313" key="2">
    <source>
        <dbReference type="Proteomes" id="UP000503482"/>
    </source>
</evidence>
<dbReference type="EMBL" id="CP053840">
    <property type="protein sequence ID" value="QKF66550.1"/>
    <property type="molecule type" value="Genomic_DNA"/>
</dbReference>
<organism evidence="1 2">
    <name type="scientific">Arcobacter venerupis</name>
    <dbReference type="NCBI Taxonomy" id="1054033"/>
    <lineage>
        <taxon>Bacteria</taxon>
        <taxon>Pseudomonadati</taxon>
        <taxon>Campylobacterota</taxon>
        <taxon>Epsilonproteobacteria</taxon>
        <taxon>Campylobacterales</taxon>
        <taxon>Arcobacteraceae</taxon>
        <taxon>Arcobacter</taxon>
    </lineage>
</organism>
<dbReference type="KEGG" id="avp:AVENP_0994"/>
<gene>
    <name evidence="1" type="ORF">AVENP_0994</name>
</gene>
<dbReference type="AlphaFoldDB" id="A0AAE7E384"/>
<proteinExistence type="predicted"/>